<organism evidence="1 2">
    <name type="scientific">Streptomyces griseoincarnatus</name>
    <dbReference type="NCBI Taxonomy" id="29305"/>
    <lineage>
        <taxon>Bacteria</taxon>
        <taxon>Bacillati</taxon>
        <taxon>Actinomycetota</taxon>
        <taxon>Actinomycetes</taxon>
        <taxon>Kitasatosporales</taxon>
        <taxon>Streptomycetaceae</taxon>
        <taxon>Streptomyces</taxon>
        <taxon>Streptomyces griseoincarnatus group</taxon>
    </lineage>
</organism>
<reference evidence="1 2" key="1">
    <citation type="submission" date="2022-06" db="EMBL/GenBank/DDBJ databases">
        <title>Whole genome sequence of Streptomyces griseoincarnatus RB7AG.</title>
        <authorList>
            <person name="Ray L."/>
            <person name="Behera S."/>
            <person name="Panda A.N."/>
        </authorList>
    </citation>
    <scope>NUCLEOTIDE SEQUENCE [LARGE SCALE GENOMIC DNA]</scope>
    <source>
        <strain evidence="1 2">RB7AG</strain>
    </source>
</reference>
<accession>A0ABT0W589</accession>
<comment type="caution">
    <text evidence="1">The sequence shown here is derived from an EMBL/GenBank/DDBJ whole genome shotgun (WGS) entry which is preliminary data.</text>
</comment>
<gene>
    <name evidence="1" type="ORF">NC658_32425</name>
</gene>
<keyword evidence="2" id="KW-1185">Reference proteome</keyword>
<sequence length="302" mass="33703">MRRQDSEQFAFWTCRRLFGPIVPYDRCFGCGVMHIPPSHGDPHNGRYDFAGEEVAVEVVSVVNSSALRNFSSWNKRHPGPIEGEPSEFKLALPWVIEVLARTPISQLDTVLEAVRSMERVGIRTNRTYGCGGRRCAAGSGGRVCTFCQVALTAPFDAYVDDEGLLASRKGNVVVNVSESLTSRRLLDLVHEITSLLRPSAYGERTDVQRKMDLAEQQGKSRRVVCFVLDLHFSLPLNVYPGTWKKLGTFPWDAIRPVTEVVVASPDFHRAVVFSDAAPTRQISVRDAEKVPAKRTLGCRSRR</sequence>
<evidence type="ECO:0000313" key="2">
    <source>
        <dbReference type="Proteomes" id="UP001523263"/>
    </source>
</evidence>
<protein>
    <submittedName>
        <fullName evidence="1">Uncharacterized protein</fullName>
    </submittedName>
</protein>
<dbReference type="EMBL" id="JAMQBH010000029">
    <property type="protein sequence ID" value="MCM2517900.1"/>
    <property type="molecule type" value="Genomic_DNA"/>
</dbReference>
<dbReference type="Proteomes" id="UP001523263">
    <property type="component" value="Unassembled WGS sequence"/>
</dbReference>
<proteinExistence type="predicted"/>
<evidence type="ECO:0000313" key="1">
    <source>
        <dbReference type="EMBL" id="MCM2517900.1"/>
    </source>
</evidence>
<dbReference type="RefSeq" id="WP_251100222.1">
    <property type="nucleotide sequence ID" value="NZ_JAMQBH010000029.1"/>
</dbReference>
<name>A0ABT0W589_STRGI</name>